<dbReference type="Pfam" id="PF10677">
    <property type="entry name" value="DUF2490"/>
    <property type="match status" value="1"/>
</dbReference>
<comment type="caution">
    <text evidence="3">The sequence shown here is derived from an EMBL/GenBank/DDBJ whole genome shotgun (WGS) entry which is preliminary data.</text>
</comment>
<accession>A0ABT5VY04</accession>
<dbReference type="Proteomes" id="UP001528920">
    <property type="component" value="Unassembled WGS sequence"/>
</dbReference>
<evidence type="ECO:0000313" key="4">
    <source>
        <dbReference type="Proteomes" id="UP001528920"/>
    </source>
</evidence>
<name>A0ABT5VY04_9BACT</name>
<dbReference type="SUPFAM" id="SSF56935">
    <property type="entry name" value="Porins"/>
    <property type="match status" value="1"/>
</dbReference>
<evidence type="ECO:0000313" key="3">
    <source>
        <dbReference type="EMBL" id="MDE5420226.1"/>
    </source>
</evidence>
<evidence type="ECO:0000256" key="2">
    <source>
        <dbReference type="SAM" id="SignalP"/>
    </source>
</evidence>
<dbReference type="Gene3D" id="2.40.160.40">
    <property type="entry name" value="monomeric porin ompg"/>
    <property type="match status" value="1"/>
</dbReference>
<keyword evidence="4" id="KW-1185">Reference proteome</keyword>
<protein>
    <submittedName>
        <fullName evidence="3">DUF2490 domain-containing protein</fullName>
    </submittedName>
</protein>
<feature type="chain" id="PRO_5045643654" evidence="2">
    <location>
        <begin position="25"/>
        <end position="216"/>
    </location>
</feature>
<keyword evidence="1 2" id="KW-0732">Signal</keyword>
<dbReference type="RefSeq" id="WP_275111558.1">
    <property type="nucleotide sequence ID" value="NZ_JAKJSC010000009.1"/>
</dbReference>
<evidence type="ECO:0000256" key="1">
    <source>
        <dbReference type="ARBA" id="ARBA00022729"/>
    </source>
</evidence>
<sequence length="216" mass="25552">MKIQIKNTYLLAFLFLLFASSAQAQEVENEFQTRTSFTAKTKLFKNFKLSVSPEFRFDENLSLDKYLLEAKASYKLFDYFSLGAGYRFYGNKRETKSTEYYNRYSLSAKYERSFYRFDPSIKVSYSNFSDDDSDSNLLRYKAAVKYNIKKSKFSPYAGLEAFQETDGGDLAKMRYFLGTDYKICKKNYIQASYKFDYFQNEFKNKHIVSIGYKLKF</sequence>
<dbReference type="InterPro" id="IPR053713">
    <property type="entry name" value="Bact_OM_Channel_sf"/>
</dbReference>
<dbReference type="EMBL" id="JAKJSC010000009">
    <property type="protein sequence ID" value="MDE5420226.1"/>
    <property type="molecule type" value="Genomic_DNA"/>
</dbReference>
<reference evidence="3 4" key="1">
    <citation type="submission" date="2022-01" db="EMBL/GenBank/DDBJ databases">
        <title>Labilibaculum sp. nov, a marine bacterium isolated from Antarctica.</title>
        <authorList>
            <person name="Dai W."/>
        </authorList>
    </citation>
    <scope>NUCLEOTIDE SEQUENCE [LARGE SCALE GENOMIC DNA]</scope>
    <source>
        <strain evidence="3 4">DW002</strain>
    </source>
</reference>
<proteinExistence type="predicted"/>
<dbReference type="InterPro" id="IPR019619">
    <property type="entry name" value="DUF2490"/>
</dbReference>
<organism evidence="3 4">
    <name type="scientific">Paralabilibaculum antarcticum</name>
    <dbReference type="NCBI Taxonomy" id="2912572"/>
    <lineage>
        <taxon>Bacteria</taxon>
        <taxon>Pseudomonadati</taxon>
        <taxon>Bacteroidota</taxon>
        <taxon>Bacteroidia</taxon>
        <taxon>Marinilabiliales</taxon>
        <taxon>Marinifilaceae</taxon>
        <taxon>Paralabilibaculum</taxon>
    </lineage>
</organism>
<gene>
    <name evidence="3" type="ORF">L3049_19720</name>
</gene>
<feature type="signal peptide" evidence="2">
    <location>
        <begin position="1"/>
        <end position="24"/>
    </location>
</feature>